<dbReference type="InterPro" id="IPR006674">
    <property type="entry name" value="HD_domain"/>
</dbReference>
<proteinExistence type="predicted"/>
<dbReference type="InterPro" id="IPR006675">
    <property type="entry name" value="HDIG_dom"/>
</dbReference>
<feature type="domain" description="HD" evidence="1">
    <location>
        <begin position="159"/>
        <end position="284"/>
    </location>
</feature>
<dbReference type="EMBL" id="JANRMI010000004">
    <property type="protein sequence ID" value="MDG0817819.1"/>
    <property type="molecule type" value="Genomic_DNA"/>
</dbReference>
<evidence type="ECO:0000259" key="2">
    <source>
        <dbReference type="PROSITE" id="PS51832"/>
    </source>
</evidence>
<reference evidence="3" key="1">
    <citation type="submission" date="2022-08" db="EMBL/GenBank/DDBJ databases">
        <title>Novel Bdellovibrio Species Isolated from Svalbard: Designation Bdellovibrio svalbardensis.</title>
        <authorList>
            <person name="Mitchell R.J."/>
            <person name="Choi S.Y."/>
        </authorList>
    </citation>
    <scope>NUCLEOTIDE SEQUENCE</scope>
    <source>
        <strain evidence="3">PAP01</strain>
    </source>
</reference>
<dbReference type="RefSeq" id="WP_277579290.1">
    <property type="nucleotide sequence ID" value="NZ_JANRMI010000004.1"/>
</dbReference>
<dbReference type="PANTHER" id="PTHR43155">
    <property type="entry name" value="CYCLIC DI-GMP PHOSPHODIESTERASE PA4108-RELATED"/>
    <property type="match status" value="1"/>
</dbReference>
<feature type="domain" description="HD-GYP" evidence="2">
    <location>
        <begin position="137"/>
        <end position="328"/>
    </location>
</feature>
<comment type="caution">
    <text evidence="3">The sequence shown here is derived from an EMBL/GenBank/DDBJ whole genome shotgun (WGS) entry which is preliminary data.</text>
</comment>
<dbReference type="Gene3D" id="1.10.3210.10">
    <property type="entry name" value="Hypothetical protein af1432"/>
    <property type="match status" value="1"/>
</dbReference>
<organism evidence="3 4">
    <name type="scientific">Bdellovibrio svalbardensis</name>
    <dbReference type="NCBI Taxonomy" id="2972972"/>
    <lineage>
        <taxon>Bacteria</taxon>
        <taxon>Pseudomonadati</taxon>
        <taxon>Bdellovibrionota</taxon>
        <taxon>Bdellovibrionia</taxon>
        <taxon>Bdellovibrionales</taxon>
        <taxon>Pseudobdellovibrionaceae</taxon>
        <taxon>Bdellovibrio</taxon>
    </lineage>
</organism>
<evidence type="ECO:0000259" key="1">
    <source>
        <dbReference type="PROSITE" id="PS51831"/>
    </source>
</evidence>
<dbReference type="InterPro" id="IPR003607">
    <property type="entry name" value="HD/PDEase_dom"/>
</dbReference>
<gene>
    <name evidence="3" type="ORF">NWE73_15665</name>
</gene>
<dbReference type="Pfam" id="PF13487">
    <property type="entry name" value="HD_5"/>
    <property type="match status" value="1"/>
</dbReference>
<evidence type="ECO:0000313" key="3">
    <source>
        <dbReference type="EMBL" id="MDG0817819.1"/>
    </source>
</evidence>
<dbReference type="PROSITE" id="PS51831">
    <property type="entry name" value="HD"/>
    <property type="match status" value="1"/>
</dbReference>
<sequence>MSNVRDIKSAPLDPDDFMAVSRDEFIPGTQFPVDIFLKLSERNFVMILKEGAKVHFDDMHFPEKAEWLYVRKSDYHKCVGKALTVAGIVLNSDKISIEKKTVVLSRAADSIFKEIEHLGFDHQALEHSKVISKSIQALVEDKSDISYVINLMANLNDDLIRHSMMVSAVSVIIARSMKWTMATNLEKLALGALLHDVGMKELPDEILDLPRHAMNREQAASYESHVYRGVEILRSMPSISDDIISIVLEHHENAPGQGYPRRLRDFKINPFARVVALADCFVEIVMKSVNNPNPKNAIAAISFIEITLGQPFHKPAFLALKSALNPPS</sequence>
<dbReference type="PANTHER" id="PTHR43155:SF2">
    <property type="entry name" value="CYCLIC DI-GMP PHOSPHODIESTERASE PA4108"/>
    <property type="match status" value="1"/>
</dbReference>
<name>A0ABT6DPH7_9BACT</name>
<accession>A0ABT6DPH7</accession>
<dbReference type="InterPro" id="IPR037522">
    <property type="entry name" value="HD_GYP_dom"/>
</dbReference>
<dbReference type="SUPFAM" id="SSF109604">
    <property type="entry name" value="HD-domain/PDEase-like"/>
    <property type="match status" value="1"/>
</dbReference>
<keyword evidence="4" id="KW-1185">Reference proteome</keyword>
<protein>
    <submittedName>
        <fullName evidence="3">HD domain-containing protein</fullName>
    </submittedName>
</protein>
<evidence type="ECO:0000313" key="4">
    <source>
        <dbReference type="Proteomes" id="UP001152321"/>
    </source>
</evidence>
<dbReference type="NCBIfam" id="TIGR00277">
    <property type="entry name" value="HDIG"/>
    <property type="match status" value="1"/>
</dbReference>
<dbReference type="CDD" id="cd00077">
    <property type="entry name" value="HDc"/>
    <property type="match status" value="1"/>
</dbReference>
<dbReference type="Proteomes" id="UP001152321">
    <property type="component" value="Unassembled WGS sequence"/>
</dbReference>
<dbReference type="PROSITE" id="PS51832">
    <property type="entry name" value="HD_GYP"/>
    <property type="match status" value="1"/>
</dbReference>